<organism evidence="14">
    <name type="scientific">uncultured Pleomorphomonas sp</name>
    <dbReference type="NCBI Taxonomy" id="442121"/>
    <lineage>
        <taxon>Bacteria</taxon>
        <taxon>Pseudomonadati</taxon>
        <taxon>Pseudomonadota</taxon>
        <taxon>Alphaproteobacteria</taxon>
        <taxon>Hyphomicrobiales</taxon>
        <taxon>Pleomorphomonadaceae</taxon>
        <taxon>Pleomorphomonas</taxon>
        <taxon>environmental samples</taxon>
    </lineage>
</organism>
<evidence type="ECO:0000256" key="3">
    <source>
        <dbReference type="ARBA" id="ARBA00022448"/>
    </source>
</evidence>
<dbReference type="PROSITE" id="PS50928">
    <property type="entry name" value="ABC_TM1"/>
    <property type="match status" value="1"/>
</dbReference>
<accession>A0A212L1Q2</accession>
<comment type="function">
    <text evidence="9">Part of the ABC transporter complex GltIJKL involved in glutamate and aspartate uptake. Probably responsible for the translocation of the substrate across the membrane.</text>
</comment>
<feature type="transmembrane region" description="Helical" evidence="12">
    <location>
        <begin position="29"/>
        <end position="47"/>
    </location>
</feature>
<dbReference type="Gene3D" id="1.10.3720.10">
    <property type="entry name" value="MetI-like"/>
    <property type="match status" value="1"/>
</dbReference>
<feature type="transmembrane region" description="Helical" evidence="12">
    <location>
        <begin position="251"/>
        <end position="273"/>
    </location>
</feature>
<dbReference type="FunFam" id="1.10.3720.10:FF:000006">
    <property type="entry name" value="Glutamate/aspartate ABC transporter, permease protein GltK"/>
    <property type="match status" value="1"/>
</dbReference>
<feature type="domain" description="ABC transmembrane type-1" evidence="13">
    <location>
        <begin position="70"/>
        <end position="270"/>
    </location>
</feature>
<dbReference type="CDD" id="cd06261">
    <property type="entry name" value="TM_PBP2"/>
    <property type="match status" value="1"/>
</dbReference>
<feature type="transmembrane region" description="Helical" evidence="12">
    <location>
        <begin position="108"/>
        <end position="128"/>
    </location>
</feature>
<evidence type="ECO:0000256" key="9">
    <source>
        <dbReference type="ARBA" id="ARBA00060298"/>
    </source>
</evidence>
<evidence type="ECO:0000256" key="8">
    <source>
        <dbReference type="ARBA" id="ARBA00023136"/>
    </source>
</evidence>
<feature type="transmembrane region" description="Helical" evidence="12">
    <location>
        <begin position="140"/>
        <end position="161"/>
    </location>
</feature>
<protein>
    <recommendedName>
        <fullName evidence="11">Glutamate/aspartate import permease protein GltK</fullName>
    </recommendedName>
</protein>
<dbReference type="NCBIfam" id="TIGR01726">
    <property type="entry name" value="HEQRo_perm_3TM"/>
    <property type="match status" value="1"/>
</dbReference>
<evidence type="ECO:0000256" key="4">
    <source>
        <dbReference type="ARBA" id="ARBA00022475"/>
    </source>
</evidence>
<reference evidence="14" key="1">
    <citation type="submission" date="2016-08" db="EMBL/GenBank/DDBJ databases">
        <authorList>
            <person name="Seilhamer J.J."/>
        </authorList>
    </citation>
    <scope>NUCLEOTIDE SEQUENCE</scope>
    <source>
        <strain evidence="14">86</strain>
    </source>
</reference>
<keyword evidence="8 12" id="KW-0472">Membrane</keyword>
<name>A0A212L1Q2_9HYPH</name>
<evidence type="ECO:0000256" key="5">
    <source>
        <dbReference type="ARBA" id="ARBA00022692"/>
    </source>
</evidence>
<sequence length="291" mass="31115">MANASPSTVSGAQDYLSGKPRVLGRGKRIAVTSLVIFAAAALAAYILTSGAFNWTVIWAFFFHPAILSGLAMTLELTALSMIVGVLLGVCLAVMAVSRYPAVSAASALYVWMFRGTPLLVQLIFWFNIALVFPTVGFGGWSVSVNALVTPFMAALLGLGLNEGAYMSEIVRAGIGSVDKGQREAAQSIGLGGGQVMAHIILPQALKVIIPPTANQTIGMLKNTSLVSVIGAQELLTKSEDIYARNFQVIELLIVASLWYLLMTTIASGIQFWLERRFGDDRAIRRMVGEQA</sequence>
<dbReference type="InterPro" id="IPR043429">
    <property type="entry name" value="ArtM/GltK/GlnP/TcyL/YhdX-like"/>
</dbReference>
<keyword evidence="6" id="KW-0029">Amino-acid transport</keyword>
<dbReference type="InterPro" id="IPR010065">
    <property type="entry name" value="AA_ABC_transptr_permease_3TM"/>
</dbReference>
<dbReference type="EMBL" id="FMJD01000002">
    <property type="protein sequence ID" value="SCM71460.1"/>
    <property type="molecule type" value="Genomic_DNA"/>
</dbReference>
<dbReference type="RefSeq" id="WP_288199019.1">
    <property type="nucleotide sequence ID" value="NZ_LT608334.1"/>
</dbReference>
<keyword evidence="4" id="KW-1003">Cell membrane</keyword>
<dbReference type="AlphaFoldDB" id="A0A212L1Q2"/>
<evidence type="ECO:0000256" key="7">
    <source>
        <dbReference type="ARBA" id="ARBA00022989"/>
    </source>
</evidence>
<comment type="similarity">
    <text evidence="2">Belongs to the binding-protein-dependent transport system permease family. HisMQ subfamily.</text>
</comment>
<dbReference type="GO" id="GO:0006865">
    <property type="term" value="P:amino acid transport"/>
    <property type="evidence" value="ECO:0007669"/>
    <property type="project" value="UniProtKB-KW"/>
</dbReference>
<dbReference type="InterPro" id="IPR000515">
    <property type="entry name" value="MetI-like"/>
</dbReference>
<comment type="subunit">
    <text evidence="10">The complex is composed of two ATP-binding proteins (GltL), two transmembrane proteins (GltJ and GltK) and a solute-binding protein (GltI).</text>
</comment>
<evidence type="ECO:0000256" key="6">
    <source>
        <dbReference type="ARBA" id="ARBA00022970"/>
    </source>
</evidence>
<gene>
    <name evidence="14" type="ORF">KL86PLE_100212</name>
</gene>
<feature type="transmembrane region" description="Helical" evidence="12">
    <location>
        <begin position="78"/>
        <end position="96"/>
    </location>
</feature>
<dbReference type="PANTHER" id="PTHR30614">
    <property type="entry name" value="MEMBRANE COMPONENT OF AMINO ACID ABC TRANSPORTER"/>
    <property type="match status" value="1"/>
</dbReference>
<dbReference type="PANTHER" id="PTHR30614:SF0">
    <property type="entry name" value="L-CYSTINE TRANSPORT SYSTEM PERMEASE PROTEIN TCYL"/>
    <property type="match status" value="1"/>
</dbReference>
<keyword evidence="5 12" id="KW-0812">Transmembrane</keyword>
<proteinExistence type="inferred from homology"/>
<evidence type="ECO:0000313" key="14">
    <source>
        <dbReference type="EMBL" id="SCM71460.1"/>
    </source>
</evidence>
<keyword evidence="3 12" id="KW-0813">Transport</keyword>
<dbReference type="InterPro" id="IPR035906">
    <property type="entry name" value="MetI-like_sf"/>
</dbReference>
<evidence type="ECO:0000259" key="13">
    <source>
        <dbReference type="PROSITE" id="PS50928"/>
    </source>
</evidence>
<evidence type="ECO:0000256" key="1">
    <source>
        <dbReference type="ARBA" id="ARBA00004429"/>
    </source>
</evidence>
<dbReference type="GO" id="GO:0043190">
    <property type="term" value="C:ATP-binding cassette (ABC) transporter complex"/>
    <property type="evidence" value="ECO:0007669"/>
    <property type="project" value="InterPro"/>
</dbReference>
<evidence type="ECO:0000256" key="11">
    <source>
        <dbReference type="ARBA" id="ARBA00073645"/>
    </source>
</evidence>
<evidence type="ECO:0000256" key="2">
    <source>
        <dbReference type="ARBA" id="ARBA00010072"/>
    </source>
</evidence>
<dbReference type="Pfam" id="PF00528">
    <property type="entry name" value="BPD_transp_1"/>
    <property type="match status" value="1"/>
</dbReference>
<evidence type="ECO:0000256" key="12">
    <source>
        <dbReference type="RuleBase" id="RU363032"/>
    </source>
</evidence>
<evidence type="ECO:0000256" key="10">
    <source>
        <dbReference type="ARBA" id="ARBA00062718"/>
    </source>
</evidence>
<dbReference type="GO" id="GO:0022857">
    <property type="term" value="F:transmembrane transporter activity"/>
    <property type="evidence" value="ECO:0007669"/>
    <property type="project" value="InterPro"/>
</dbReference>
<comment type="subcellular location">
    <subcellularLocation>
        <location evidence="1">Cell inner membrane</location>
        <topology evidence="1">Multi-pass membrane protein</topology>
    </subcellularLocation>
    <subcellularLocation>
        <location evidence="12">Cell membrane</location>
        <topology evidence="12">Multi-pass membrane protein</topology>
    </subcellularLocation>
</comment>
<dbReference type="SUPFAM" id="SSF161098">
    <property type="entry name" value="MetI-like"/>
    <property type="match status" value="1"/>
</dbReference>
<keyword evidence="7 12" id="KW-1133">Transmembrane helix</keyword>